<evidence type="ECO:0000313" key="3">
    <source>
        <dbReference type="Proteomes" id="UP000609064"/>
    </source>
</evidence>
<feature type="region of interest" description="Disordered" evidence="1">
    <location>
        <begin position="141"/>
        <end position="163"/>
    </location>
</feature>
<comment type="caution">
    <text evidence="2">The sequence shown here is derived from an EMBL/GenBank/DDBJ whole genome shotgun (WGS) entry which is preliminary data.</text>
</comment>
<accession>A0A916YFU4</accession>
<feature type="compositionally biased region" description="Pro residues" evidence="1">
    <location>
        <begin position="147"/>
        <end position="157"/>
    </location>
</feature>
<reference evidence="2" key="2">
    <citation type="submission" date="2020-09" db="EMBL/GenBank/DDBJ databases">
        <authorList>
            <person name="Sun Q."/>
            <person name="Zhou Y."/>
        </authorList>
    </citation>
    <scope>NUCLEOTIDE SEQUENCE</scope>
    <source>
        <strain evidence="2">CGMCC 1.15958</strain>
    </source>
</reference>
<evidence type="ECO:0000256" key="1">
    <source>
        <dbReference type="SAM" id="MobiDB-lite"/>
    </source>
</evidence>
<evidence type="ECO:0008006" key="4">
    <source>
        <dbReference type="Google" id="ProtNLM"/>
    </source>
</evidence>
<reference evidence="2" key="1">
    <citation type="journal article" date="2014" name="Int. J. Syst. Evol. Microbiol.">
        <title>Complete genome sequence of Corynebacterium casei LMG S-19264T (=DSM 44701T), isolated from a smear-ripened cheese.</title>
        <authorList>
            <consortium name="US DOE Joint Genome Institute (JGI-PGF)"/>
            <person name="Walter F."/>
            <person name="Albersmeier A."/>
            <person name="Kalinowski J."/>
            <person name="Ruckert C."/>
        </authorList>
    </citation>
    <scope>NUCLEOTIDE SEQUENCE</scope>
    <source>
        <strain evidence="2">CGMCC 1.15958</strain>
    </source>
</reference>
<dbReference type="AlphaFoldDB" id="A0A916YFU4"/>
<evidence type="ECO:0000313" key="2">
    <source>
        <dbReference type="EMBL" id="GGD43800.1"/>
    </source>
</evidence>
<gene>
    <name evidence="2" type="ORF">GCM10011514_04680</name>
</gene>
<name>A0A916YFU4_9BACT</name>
<proteinExistence type="predicted"/>
<keyword evidence="3" id="KW-1185">Reference proteome</keyword>
<dbReference type="Proteomes" id="UP000609064">
    <property type="component" value="Unassembled WGS sequence"/>
</dbReference>
<organism evidence="2 3">
    <name type="scientific">Emticicia aquatilis</name>
    <dbReference type="NCBI Taxonomy" id="1537369"/>
    <lineage>
        <taxon>Bacteria</taxon>
        <taxon>Pseudomonadati</taxon>
        <taxon>Bacteroidota</taxon>
        <taxon>Cytophagia</taxon>
        <taxon>Cytophagales</taxon>
        <taxon>Leadbetterellaceae</taxon>
        <taxon>Emticicia</taxon>
    </lineage>
</organism>
<dbReference type="EMBL" id="BMKK01000001">
    <property type="protein sequence ID" value="GGD43800.1"/>
    <property type="molecule type" value="Genomic_DNA"/>
</dbReference>
<sequence>MIKIQDIILLANNKIISLYVKREINIETMKKTFLPLLLTFILGWFSLAAQRPDAPPPRGERPPMPNAERFTERMTKELNLNAATSKKIHDAFLNNMKKMDAVFASKAEEKDKRAALDANKKAFEKTMKGILSPAQYAQFLKLEAERPGPPPPPPNGERPPRPR</sequence>
<protein>
    <recommendedName>
        <fullName evidence="4">DUF4890 domain-containing protein</fullName>
    </recommendedName>
</protein>